<dbReference type="Proteomes" id="UP000218238">
    <property type="component" value="Unassembled WGS sequence"/>
</dbReference>
<dbReference type="InterPro" id="IPR027417">
    <property type="entry name" value="P-loop_NTPase"/>
</dbReference>
<dbReference type="CDD" id="cd19481">
    <property type="entry name" value="RecA-like_protease"/>
    <property type="match status" value="1"/>
</dbReference>
<feature type="domain" description="AAA+ ATPase" evidence="2">
    <location>
        <begin position="469"/>
        <end position="601"/>
    </location>
</feature>
<dbReference type="EMBL" id="NTFS01000114">
    <property type="protein sequence ID" value="PAX54542.1"/>
    <property type="molecule type" value="Genomic_DNA"/>
</dbReference>
<dbReference type="Pfam" id="PF00004">
    <property type="entry name" value="AAA"/>
    <property type="match status" value="1"/>
</dbReference>
<dbReference type="AlphaFoldDB" id="A0A2A2TJ41"/>
<dbReference type="SMART" id="SM00382">
    <property type="entry name" value="AAA"/>
    <property type="match status" value="1"/>
</dbReference>
<evidence type="ECO:0000259" key="2">
    <source>
        <dbReference type="SMART" id="SM00382"/>
    </source>
</evidence>
<protein>
    <submittedName>
        <fullName evidence="3">ATPase</fullName>
    </submittedName>
</protein>
<keyword evidence="1" id="KW-0175">Coiled coil</keyword>
<dbReference type="GO" id="GO:0016887">
    <property type="term" value="F:ATP hydrolysis activity"/>
    <property type="evidence" value="ECO:0007669"/>
    <property type="project" value="InterPro"/>
</dbReference>
<accession>A0A2A2TJ41</accession>
<dbReference type="PANTHER" id="PTHR46411">
    <property type="entry name" value="FAMILY ATPASE, PUTATIVE-RELATED"/>
    <property type="match status" value="1"/>
</dbReference>
<proteinExistence type="predicted"/>
<dbReference type="InterPro" id="IPR003593">
    <property type="entry name" value="AAA+_ATPase"/>
</dbReference>
<reference evidence="3 4" key="1">
    <citation type="submission" date="2017-08" db="EMBL/GenBank/DDBJ databases">
        <title>Draft genome sequence of filamentous cyanobacterium Calothrix elsteri CCALA 953.</title>
        <authorList>
            <person name="Gagunashvili A.N."/>
            <person name="Elster J."/>
            <person name="Andresson O.S."/>
        </authorList>
    </citation>
    <scope>NUCLEOTIDE SEQUENCE [LARGE SCALE GENOMIC DNA]</scope>
    <source>
        <strain evidence="3 4">CCALA 953</strain>
    </source>
</reference>
<feature type="coiled-coil region" evidence="1">
    <location>
        <begin position="33"/>
        <end position="60"/>
    </location>
</feature>
<evidence type="ECO:0000256" key="1">
    <source>
        <dbReference type="SAM" id="Coils"/>
    </source>
</evidence>
<dbReference type="Gene3D" id="3.40.50.300">
    <property type="entry name" value="P-loop containing nucleotide triphosphate hydrolases"/>
    <property type="match status" value="1"/>
</dbReference>
<dbReference type="InterPro" id="IPR003959">
    <property type="entry name" value="ATPase_AAA_core"/>
</dbReference>
<dbReference type="OrthoDB" id="9806903at2"/>
<comment type="caution">
    <text evidence="3">The sequence shown here is derived from an EMBL/GenBank/DDBJ whole genome shotgun (WGS) entry which is preliminary data.</text>
</comment>
<dbReference type="PANTHER" id="PTHR46411:SF3">
    <property type="entry name" value="AAA+ ATPASE DOMAIN-CONTAINING PROTEIN"/>
    <property type="match status" value="1"/>
</dbReference>
<keyword evidence="4" id="KW-1185">Reference proteome</keyword>
<sequence>MNASTANQNWFDANHRYLLAALAIVRTSLEKYTATEKSDLEALKVKNQQLQQELQAAATAIPAPSAIERLCRVFGLSAFERDILLLCAGIEFSGDFHRLCTIANKDPQQYYPTFSLALAALDNPHWDALTPNSALRRWRLIQIGEAHALTLSPLRIDERILHYLVGTQYLDERLAGIIESVNFAGELVPSQQELAQRITNILGHHYQAKNQANSLPVIQLCGTETASKQAIAATVCHSLGLNLCAIAARVVPIVPGELENLIRLWTREVILSGSALLLDCQEIDTTDIPRITAISHFIERINGVLIISSREGMRIQKRSAIRFDVNKPSSTEQNLVWQNTLAELAPQLNGQVKSLVNQFNLSADTIRAACVEAAGHLQNPSPNLSPTGREALISPTSPQLTEILWDACRVQARPRLDELAQRIEPGANWEDLVLPETQKQILIDVAAHVRQRGKVYETWGFGGKSARGLGISALFAGASGTGKTLAAEVLANTLKLDLYRIDLSSVVSKYIGETEKNLRQVFDAAEQGGVILLFDEADALFGKRSEVKDARDRYANIEVSYLLQRMECYPGLAILTTNLKSAIDTAFMRRIRFVAQFPFPDAVQRAEIWRRIFPSDTPTQDLDAVQLARLSVAGGNIRNIALNGAFLAADAGEAVQMKHLLRAAQSEYSKLEKPLTEAEIGGWV</sequence>
<name>A0A2A2TJ41_9CYAN</name>
<evidence type="ECO:0000313" key="4">
    <source>
        <dbReference type="Proteomes" id="UP000218238"/>
    </source>
</evidence>
<evidence type="ECO:0000313" key="3">
    <source>
        <dbReference type="EMBL" id="PAX54542.1"/>
    </source>
</evidence>
<dbReference type="SUPFAM" id="SSF52540">
    <property type="entry name" value="P-loop containing nucleoside triphosphate hydrolases"/>
    <property type="match status" value="1"/>
</dbReference>
<gene>
    <name evidence="3" type="ORF">CK510_12305</name>
</gene>
<organism evidence="3 4">
    <name type="scientific">Brunnivagina elsteri CCALA 953</name>
    <dbReference type="NCBI Taxonomy" id="987040"/>
    <lineage>
        <taxon>Bacteria</taxon>
        <taxon>Bacillati</taxon>
        <taxon>Cyanobacteriota</taxon>
        <taxon>Cyanophyceae</taxon>
        <taxon>Nostocales</taxon>
        <taxon>Calotrichaceae</taxon>
        <taxon>Brunnivagina</taxon>
    </lineage>
</organism>
<dbReference type="RefSeq" id="WP_095721981.1">
    <property type="nucleotide sequence ID" value="NZ_NTFS01000114.1"/>
</dbReference>
<dbReference type="GO" id="GO:0005524">
    <property type="term" value="F:ATP binding"/>
    <property type="evidence" value="ECO:0007669"/>
    <property type="project" value="InterPro"/>
</dbReference>
<dbReference type="Pfam" id="PF22977">
    <property type="entry name" value="WHD"/>
    <property type="match status" value="1"/>
</dbReference>
<dbReference type="InterPro" id="IPR054472">
    <property type="entry name" value="WHD"/>
</dbReference>